<keyword evidence="2" id="KW-0472">Membrane</keyword>
<comment type="caution">
    <text evidence="3">The sequence shown here is derived from an EMBL/GenBank/DDBJ whole genome shotgun (WGS) entry which is preliminary data.</text>
</comment>
<dbReference type="EMBL" id="JBBPBN010000010">
    <property type="protein sequence ID" value="KAK9030269.1"/>
    <property type="molecule type" value="Genomic_DNA"/>
</dbReference>
<evidence type="ECO:0000313" key="3">
    <source>
        <dbReference type="EMBL" id="KAK9030269.1"/>
    </source>
</evidence>
<feature type="transmembrane region" description="Helical" evidence="2">
    <location>
        <begin position="48"/>
        <end position="70"/>
    </location>
</feature>
<proteinExistence type="predicted"/>
<dbReference type="PANTHER" id="PTHR34964:SF1">
    <property type="entry name" value="MEMBRANE LIPOPROTEIN"/>
    <property type="match status" value="1"/>
</dbReference>
<reference evidence="3 4" key="1">
    <citation type="journal article" date="2024" name="G3 (Bethesda)">
        <title>Genome assembly of Hibiscus sabdariffa L. provides insights into metabolisms of medicinal natural products.</title>
        <authorList>
            <person name="Kim T."/>
        </authorList>
    </citation>
    <scope>NUCLEOTIDE SEQUENCE [LARGE SCALE GENOMIC DNA]</scope>
    <source>
        <strain evidence="3">TK-2024</strain>
        <tissue evidence="3">Old leaves</tissue>
    </source>
</reference>
<feature type="transmembrane region" description="Helical" evidence="2">
    <location>
        <begin position="12"/>
        <end position="36"/>
    </location>
</feature>
<dbReference type="Proteomes" id="UP001396334">
    <property type="component" value="Unassembled WGS sequence"/>
</dbReference>
<accession>A0ABR2SYL8</accession>
<keyword evidence="4" id="KW-1185">Reference proteome</keyword>
<name>A0ABR2SYL8_9ROSI</name>
<protein>
    <submittedName>
        <fullName evidence="3">Uncharacterized protein</fullName>
    </submittedName>
</protein>
<keyword evidence="2" id="KW-1133">Transmembrane helix</keyword>
<dbReference type="PANTHER" id="PTHR34964">
    <property type="entry name" value="MEMBRANE LIPOPROTEIN-RELATED"/>
    <property type="match status" value="1"/>
</dbReference>
<feature type="region of interest" description="Disordered" evidence="1">
    <location>
        <begin position="121"/>
        <end position="176"/>
    </location>
</feature>
<feature type="compositionally biased region" description="Polar residues" evidence="1">
    <location>
        <begin position="121"/>
        <end position="131"/>
    </location>
</feature>
<keyword evidence="2" id="KW-0812">Transmembrane</keyword>
<organism evidence="3 4">
    <name type="scientific">Hibiscus sabdariffa</name>
    <name type="common">roselle</name>
    <dbReference type="NCBI Taxonomy" id="183260"/>
    <lineage>
        <taxon>Eukaryota</taxon>
        <taxon>Viridiplantae</taxon>
        <taxon>Streptophyta</taxon>
        <taxon>Embryophyta</taxon>
        <taxon>Tracheophyta</taxon>
        <taxon>Spermatophyta</taxon>
        <taxon>Magnoliopsida</taxon>
        <taxon>eudicotyledons</taxon>
        <taxon>Gunneridae</taxon>
        <taxon>Pentapetalae</taxon>
        <taxon>rosids</taxon>
        <taxon>malvids</taxon>
        <taxon>Malvales</taxon>
        <taxon>Malvaceae</taxon>
        <taxon>Malvoideae</taxon>
        <taxon>Hibiscus</taxon>
    </lineage>
</organism>
<evidence type="ECO:0000256" key="2">
    <source>
        <dbReference type="SAM" id="Phobius"/>
    </source>
</evidence>
<evidence type="ECO:0000313" key="4">
    <source>
        <dbReference type="Proteomes" id="UP001396334"/>
    </source>
</evidence>
<sequence length="176" mass="18798">MPEPDPTAAPTYIWTITFILFLCIVAGGACLLTYMLTPDSQSSIFLPVLGFSLVCMPWIFWTVTILYRLISRFFGFRMVIGSLYDNDNGNVNAKSSGHGGAGGTTAGVNDIGEAQVLDVNAKSSPNSSENNAKPGEAKNVGIGQESSTNKDGSYSIDDMSITSRESEKPLPLSMSL</sequence>
<evidence type="ECO:0000256" key="1">
    <source>
        <dbReference type="SAM" id="MobiDB-lite"/>
    </source>
</evidence>
<gene>
    <name evidence="3" type="ORF">V6N11_031697</name>
</gene>